<proteinExistence type="predicted"/>
<sequence length="247" mass="26455">MNAPPHTIGVDCSCHRCTLGDRVNAAATIIVYKNLTTPHSTPTPFCRSLNFPSPAAAPLSYSMSNSSASSLGGACGMSASAIVAKAASGSHVLKIDGYSRTTGFGVGNFITSRSFKVGGRRWCLRYYPDGCDCNCNGWISILLCLDPSETGKVRALYKMSLLDQQGYPVASGSRESSRCRTFTGKGEPRGFCQFVTKAGLRDNRRYLKDDTFSVKCDITVVTGIVTEDVVVPAAQRGIKKEAEEPVV</sequence>
<organism evidence="2 3">
    <name type="scientific">Lolium multiflorum</name>
    <name type="common">Italian ryegrass</name>
    <name type="synonym">Lolium perenne subsp. multiflorum</name>
    <dbReference type="NCBI Taxonomy" id="4521"/>
    <lineage>
        <taxon>Eukaryota</taxon>
        <taxon>Viridiplantae</taxon>
        <taxon>Streptophyta</taxon>
        <taxon>Embryophyta</taxon>
        <taxon>Tracheophyta</taxon>
        <taxon>Spermatophyta</taxon>
        <taxon>Magnoliopsida</taxon>
        <taxon>Liliopsida</taxon>
        <taxon>Poales</taxon>
        <taxon>Poaceae</taxon>
        <taxon>BOP clade</taxon>
        <taxon>Pooideae</taxon>
        <taxon>Poodae</taxon>
        <taxon>Poeae</taxon>
        <taxon>Poeae Chloroplast Group 2 (Poeae type)</taxon>
        <taxon>Loliodinae</taxon>
        <taxon>Loliinae</taxon>
        <taxon>Lolium</taxon>
    </lineage>
</organism>
<dbReference type="EMBL" id="JAUUTY010000002">
    <property type="protein sequence ID" value="KAK1684475.1"/>
    <property type="molecule type" value="Genomic_DNA"/>
</dbReference>
<accession>A0AAD8TKT9</accession>
<evidence type="ECO:0000259" key="1">
    <source>
        <dbReference type="PROSITE" id="PS50144"/>
    </source>
</evidence>
<dbReference type="SUPFAM" id="SSF49599">
    <property type="entry name" value="TRAF domain-like"/>
    <property type="match status" value="1"/>
</dbReference>
<dbReference type="PANTHER" id="PTHR26379:SF440">
    <property type="entry name" value="MATH DOMAIN-CONTAINING PROTEIN"/>
    <property type="match status" value="1"/>
</dbReference>
<evidence type="ECO:0000313" key="2">
    <source>
        <dbReference type="EMBL" id="KAK1684475.1"/>
    </source>
</evidence>
<dbReference type="CDD" id="cd00121">
    <property type="entry name" value="MATH"/>
    <property type="match status" value="1"/>
</dbReference>
<feature type="domain" description="MATH" evidence="1">
    <location>
        <begin position="88"/>
        <end position="218"/>
    </location>
</feature>
<evidence type="ECO:0000313" key="3">
    <source>
        <dbReference type="Proteomes" id="UP001231189"/>
    </source>
</evidence>
<dbReference type="Pfam" id="PF22486">
    <property type="entry name" value="MATH_2"/>
    <property type="match status" value="1"/>
</dbReference>
<dbReference type="SMART" id="SM00061">
    <property type="entry name" value="MATH"/>
    <property type="match status" value="1"/>
</dbReference>
<protein>
    <recommendedName>
        <fullName evidence="1">MATH domain-containing protein</fullName>
    </recommendedName>
</protein>
<dbReference type="Proteomes" id="UP001231189">
    <property type="component" value="Unassembled WGS sequence"/>
</dbReference>
<dbReference type="Gene3D" id="2.60.210.10">
    <property type="entry name" value="Apoptosis, Tumor Necrosis Factor Receptor Associated Protein 2, Chain A"/>
    <property type="match status" value="1"/>
</dbReference>
<dbReference type="InterPro" id="IPR002083">
    <property type="entry name" value="MATH/TRAF_dom"/>
</dbReference>
<dbReference type="PROSITE" id="PS50144">
    <property type="entry name" value="MATH"/>
    <property type="match status" value="1"/>
</dbReference>
<gene>
    <name evidence="2" type="ORF">QYE76_045323</name>
</gene>
<dbReference type="InterPro" id="IPR008974">
    <property type="entry name" value="TRAF-like"/>
</dbReference>
<dbReference type="PANTHER" id="PTHR26379">
    <property type="entry name" value="BTB/POZ AND MATH DOMAIN-CONTAINING PROTEIN 1"/>
    <property type="match status" value="1"/>
</dbReference>
<keyword evidence="3" id="KW-1185">Reference proteome</keyword>
<dbReference type="AlphaFoldDB" id="A0AAD8TKT9"/>
<reference evidence="2" key="1">
    <citation type="submission" date="2023-07" db="EMBL/GenBank/DDBJ databases">
        <title>A chromosome-level genome assembly of Lolium multiflorum.</title>
        <authorList>
            <person name="Chen Y."/>
            <person name="Copetti D."/>
            <person name="Kolliker R."/>
            <person name="Studer B."/>
        </authorList>
    </citation>
    <scope>NUCLEOTIDE SEQUENCE</scope>
    <source>
        <strain evidence="2">02402/16</strain>
        <tissue evidence="2">Leaf</tissue>
    </source>
</reference>
<comment type="caution">
    <text evidence="2">The sequence shown here is derived from an EMBL/GenBank/DDBJ whole genome shotgun (WGS) entry which is preliminary data.</text>
</comment>
<name>A0AAD8TKT9_LOLMU</name>
<dbReference type="InterPro" id="IPR045005">
    <property type="entry name" value="BPM1-6"/>
</dbReference>
<dbReference type="GO" id="GO:0016567">
    <property type="term" value="P:protein ubiquitination"/>
    <property type="evidence" value="ECO:0007669"/>
    <property type="project" value="InterPro"/>
</dbReference>